<dbReference type="EMBL" id="CP003181">
    <property type="protein sequence ID" value="AHJ64283.1"/>
    <property type="molecule type" value="Genomic_DNA"/>
</dbReference>
<evidence type="ECO:0000313" key="1">
    <source>
        <dbReference type="EMBL" id="AHJ64283.1"/>
    </source>
</evidence>
<evidence type="ECO:0000313" key="2">
    <source>
        <dbReference type="Proteomes" id="UP000019438"/>
    </source>
</evidence>
<dbReference type="AlphaFoldDB" id="A0AAN0RFT3"/>
<sequence length="48" mass="5144">MKQLSRLFILGMLTMTLFGLTACHTGRLQSQDGRIRGGYVSGGIGPGF</sequence>
<dbReference type="PROSITE" id="PS51257">
    <property type="entry name" value="PROKAR_LIPOPROTEIN"/>
    <property type="match status" value="1"/>
</dbReference>
<dbReference type="Proteomes" id="UP000019438">
    <property type="component" value="Chromosome"/>
</dbReference>
<dbReference type="RefSeq" id="WP_157692435.1">
    <property type="nucleotide sequence ID" value="NZ_CP003181.2"/>
</dbReference>
<proteinExistence type="predicted"/>
<name>A0AAN0RFT3_9PROT</name>
<accession>A0AAN0RFT3</accession>
<reference evidence="2" key="1">
    <citation type="submission" date="2012-06" db="EMBL/GenBank/DDBJ databases">
        <title>Genome analysis of multiple Granulibacter bethesdensis isolates demonstrates substantial genome diversity.</title>
        <authorList>
            <person name="Greenberg D.E."/>
            <person name="Porcella S.F."/>
            <person name="Zarember K."/>
            <person name="Zelazny A.M."/>
            <person name="Bruno D."/>
            <person name="Martens C."/>
            <person name="Barbian K.D."/>
            <person name="Jaske E."/>
            <person name="Holland S.M."/>
        </authorList>
    </citation>
    <scope>NUCLEOTIDE SEQUENCE [LARGE SCALE GENOMIC DNA]</scope>
    <source>
        <strain evidence="2">CGDNIH3</strain>
    </source>
</reference>
<gene>
    <name evidence="1" type="ORF">GbCGDNIH3_2370</name>
</gene>
<organism evidence="1 2">
    <name type="scientific">Granulibacter bethesdensis</name>
    <dbReference type="NCBI Taxonomy" id="364410"/>
    <lineage>
        <taxon>Bacteria</taxon>
        <taxon>Pseudomonadati</taxon>
        <taxon>Pseudomonadota</taxon>
        <taxon>Alphaproteobacteria</taxon>
        <taxon>Acetobacterales</taxon>
        <taxon>Acetobacteraceae</taxon>
        <taxon>Granulibacter</taxon>
    </lineage>
</organism>
<protein>
    <submittedName>
        <fullName evidence="1">Exported protein</fullName>
    </submittedName>
</protein>
<dbReference type="KEGG" id="gbc:GbCGDNIH3_2370"/>